<feature type="non-terminal residue" evidence="1">
    <location>
        <position position="99"/>
    </location>
</feature>
<keyword evidence="2" id="KW-1185">Reference proteome</keyword>
<sequence length="99" mass="11553">YSESEPQEPCTYPSFSAKSKWMLSEKMKRFSEIAHTKRIELIKVKLINKTALDIWYPIPITCEEADLQKTESFLKKSEILSIINSLIPFLGDSDRSHFR</sequence>
<organism evidence="1 2">
    <name type="scientific">Racocetra persica</name>
    <dbReference type="NCBI Taxonomy" id="160502"/>
    <lineage>
        <taxon>Eukaryota</taxon>
        <taxon>Fungi</taxon>
        <taxon>Fungi incertae sedis</taxon>
        <taxon>Mucoromycota</taxon>
        <taxon>Glomeromycotina</taxon>
        <taxon>Glomeromycetes</taxon>
        <taxon>Diversisporales</taxon>
        <taxon>Gigasporaceae</taxon>
        <taxon>Racocetra</taxon>
    </lineage>
</organism>
<evidence type="ECO:0000313" key="1">
    <source>
        <dbReference type="EMBL" id="CAG8804127.1"/>
    </source>
</evidence>
<reference evidence="1" key="1">
    <citation type="submission" date="2021-06" db="EMBL/GenBank/DDBJ databases">
        <authorList>
            <person name="Kallberg Y."/>
            <person name="Tangrot J."/>
            <person name="Rosling A."/>
        </authorList>
    </citation>
    <scope>NUCLEOTIDE SEQUENCE</scope>
    <source>
        <strain evidence="1">MA461A</strain>
    </source>
</reference>
<evidence type="ECO:0000313" key="2">
    <source>
        <dbReference type="Proteomes" id="UP000789920"/>
    </source>
</evidence>
<gene>
    <name evidence="1" type="ORF">RPERSI_LOCUS21662</name>
</gene>
<comment type="caution">
    <text evidence="1">The sequence shown here is derived from an EMBL/GenBank/DDBJ whole genome shotgun (WGS) entry which is preliminary data.</text>
</comment>
<dbReference type="EMBL" id="CAJVQC010063990">
    <property type="protein sequence ID" value="CAG8804127.1"/>
    <property type="molecule type" value="Genomic_DNA"/>
</dbReference>
<feature type="non-terminal residue" evidence="1">
    <location>
        <position position="1"/>
    </location>
</feature>
<name>A0ACA9RS18_9GLOM</name>
<proteinExistence type="predicted"/>
<protein>
    <submittedName>
        <fullName evidence="1">10536_t:CDS:1</fullName>
    </submittedName>
</protein>
<accession>A0ACA9RS18</accession>
<dbReference type="Proteomes" id="UP000789920">
    <property type="component" value="Unassembled WGS sequence"/>
</dbReference>